<keyword evidence="7" id="KW-0675">Receptor</keyword>
<dbReference type="GO" id="GO:0005886">
    <property type="term" value="C:plasma membrane"/>
    <property type="evidence" value="ECO:0007669"/>
    <property type="project" value="UniProtKB-SubCell"/>
</dbReference>
<dbReference type="InterPro" id="IPR017978">
    <property type="entry name" value="GPCR_3_C"/>
</dbReference>
<evidence type="ECO:0000256" key="9">
    <source>
        <dbReference type="ARBA" id="ARBA00023224"/>
    </source>
</evidence>
<dbReference type="STRING" id="400682.A0A1X7V219"/>
<accession>A0A1X7V219</accession>
<dbReference type="Pfam" id="PF01094">
    <property type="entry name" value="ANF_receptor"/>
    <property type="match status" value="1"/>
</dbReference>
<dbReference type="InterPro" id="IPR038550">
    <property type="entry name" value="GPCR_3_9-Cys_sf"/>
</dbReference>
<feature type="chain" id="PRO_5010883206" description="G-protein coupled receptors family 3 profile domain-containing protein" evidence="11">
    <location>
        <begin position="20"/>
        <end position="907"/>
    </location>
</feature>
<dbReference type="Gene3D" id="3.40.50.2300">
    <property type="match status" value="2"/>
</dbReference>
<evidence type="ECO:0000256" key="2">
    <source>
        <dbReference type="ARBA" id="ARBA00022475"/>
    </source>
</evidence>
<evidence type="ECO:0000256" key="6">
    <source>
        <dbReference type="ARBA" id="ARBA00023136"/>
    </source>
</evidence>
<keyword evidence="8" id="KW-0325">Glycoprotein</keyword>
<evidence type="ECO:0000256" key="5">
    <source>
        <dbReference type="ARBA" id="ARBA00023040"/>
    </source>
</evidence>
<dbReference type="EnsemblMetazoa" id="Aqu2.1.34300_001">
    <property type="protein sequence ID" value="Aqu2.1.34300_001"/>
    <property type="gene ID" value="Aqu2.1.34300"/>
</dbReference>
<name>A0A1X7V219_AMPQE</name>
<proteinExistence type="predicted"/>
<protein>
    <recommendedName>
        <fullName evidence="12">G-protein coupled receptors family 3 profile domain-containing protein</fullName>
    </recommendedName>
</protein>
<dbReference type="Proteomes" id="UP000007879">
    <property type="component" value="Unassembled WGS sequence"/>
</dbReference>
<evidence type="ECO:0000256" key="10">
    <source>
        <dbReference type="SAM" id="Phobius"/>
    </source>
</evidence>
<dbReference type="InterPro" id="IPR028082">
    <property type="entry name" value="Peripla_BP_I"/>
</dbReference>
<evidence type="ECO:0000313" key="14">
    <source>
        <dbReference type="Proteomes" id="UP000007879"/>
    </source>
</evidence>
<keyword evidence="2" id="KW-1003">Cell membrane</keyword>
<dbReference type="SUPFAM" id="SSF57184">
    <property type="entry name" value="Growth factor receptor domain"/>
    <property type="match status" value="1"/>
</dbReference>
<evidence type="ECO:0000256" key="4">
    <source>
        <dbReference type="ARBA" id="ARBA00022989"/>
    </source>
</evidence>
<feature type="transmembrane region" description="Helical" evidence="10">
    <location>
        <begin position="838"/>
        <end position="862"/>
    </location>
</feature>
<feature type="transmembrane region" description="Helical" evidence="10">
    <location>
        <begin position="604"/>
        <end position="632"/>
    </location>
</feature>
<evidence type="ECO:0000256" key="1">
    <source>
        <dbReference type="ARBA" id="ARBA00004651"/>
    </source>
</evidence>
<reference evidence="14" key="1">
    <citation type="journal article" date="2010" name="Nature">
        <title>The Amphimedon queenslandica genome and the evolution of animal complexity.</title>
        <authorList>
            <person name="Srivastava M."/>
            <person name="Simakov O."/>
            <person name="Chapman J."/>
            <person name="Fahey B."/>
            <person name="Gauthier M.E."/>
            <person name="Mitros T."/>
            <person name="Richards G.S."/>
            <person name="Conaco C."/>
            <person name="Dacre M."/>
            <person name="Hellsten U."/>
            <person name="Larroux C."/>
            <person name="Putnam N.H."/>
            <person name="Stanke M."/>
            <person name="Adamska M."/>
            <person name="Darling A."/>
            <person name="Degnan S.M."/>
            <person name="Oakley T.H."/>
            <person name="Plachetzki D.C."/>
            <person name="Zhai Y."/>
            <person name="Adamski M."/>
            <person name="Calcino A."/>
            <person name="Cummins S.F."/>
            <person name="Goodstein D.M."/>
            <person name="Harris C."/>
            <person name="Jackson D.J."/>
            <person name="Leys S.P."/>
            <person name="Shu S."/>
            <person name="Woodcroft B.J."/>
            <person name="Vervoort M."/>
            <person name="Kosik K.S."/>
            <person name="Manning G."/>
            <person name="Degnan B.M."/>
            <person name="Rokhsar D.S."/>
        </authorList>
    </citation>
    <scope>NUCLEOTIDE SEQUENCE [LARGE SCALE GENOMIC DNA]</scope>
</reference>
<organism evidence="13">
    <name type="scientific">Amphimedon queenslandica</name>
    <name type="common">Sponge</name>
    <dbReference type="NCBI Taxonomy" id="400682"/>
    <lineage>
        <taxon>Eukaryota</taxon>
        <taxon>Metazoa</taxon>
        <taxon>Porifera</taxon>
        <taxon>Demospongiae</taxon>
        <taxon>Heteroscleromorpha</taxon>
        <taxon>Haplosclerida</taxon>
        <taxon>Niphatidae</taxon>
        <taxon>Amphimedon</taxon>
    </lineage>
</organism>
<dbReference type="SUPFAM" id="SSF53822">
    <property type="entry name" value="Periplasmic binding protein-like I"/>
    <property type="match status" value="1"/>
</dbReference>
<keyword evidence="11" id="KW-0732">Signal</keyword>
<feature type="transmembrane region" description="Helical" evidence="10">
    <location>
        <begin position="675"/>
        <end position="693"/>
    </location>
</feature>
<dbReference type="InterPro" id="IPR009030">
    <property type="entry name" value="Growth_fac_rcpt_cys_sf"/>
</dbReference>
<evidence type="ECO:0000256" key="3">
    <source>
        <dbReference type="ARBA" id="ARBA00022692"/>
    </source>
</evidence>
<dbReference type="InterPro" id="IPR001828">
    <property type="entry name" value="ANF_lig-bd_rcpt"/>
</dbReference>
<dbReference type="Gene3D" id="2.10.50.30">
    <property type="entry name" value="GPCR, family 3, nine cysteines domain"/>
    <property type="match status" value="1"/>
</dbReference>
<feature type="transmembrane region" description="Helical" evidence="10">
    <location>
        <begin position="714"/>
        <end position="738"/>
    </location>
</feature>
<evidence type="ECO:0000256" key="7">
    <source>
        <dbReference type="ARBA" id="ARBA00023170"/>
    </source>
</evidence>
<sequence>MSLAVAALLFLVSFSASESKYQFRNHPETVLYSNNGTRVSGIQDHFQKDIVLGGLFTVYYDLGGTGEGSCGNVIFEAGIEMLEAMLHAIDSINSDQNLLPNMTLGYDIRDTCKRENIALDETIDMLFSSTDIQLDSASCQNSNMTLQSPVSVIVGAYESFLSIPVASLLRLFKKPQISYGSSSTALSNREFYSYFYRTFPPDDQQAQAMIDLILHFGWDHISTINSNNLYGQRGIEEVKKHAAANGICIDFDGFITNEFKIPDYIALARRLLNSSSDVVILFASLHEAETFLKELSKLHSSLKSNRHFLWIASDAWAELTDEDFNNITSGKFAFPVYSKIYGSFNSYFSQLSPSVNLRDPWFSRYYEQYCKENNCIHNSSITDTPGFRQFSVVPLVTDAVYAAAHAINNFIQDNCPHPLHWQPHNQSCIGYNKSLDSETLRQYINRVNFTSPTGNRVAFDEFGNVQAKYTILNYQLVTSLSCQSLKCSQDFELREVGVWDGSALGDRLEIFSNFTKQFGINQTTGDVLFSLNSYCQSCSLGYFKRVVTSSCCGTCDPCLGSNYTNTNSSTMCMTCPDNMWGNNPLTGNTHCIDIDESYLKPSDAWGIVLIILAIIGLIAVVSVTSVFIWFWNTPIVKSSGREQMMLVLIGITLCLLSALLFLIKPSPTVCGLQRISLWFSSSLILSALLVKLIRITRIFMQRKVTTRPMFIAPAYQILFTFILVGFQMLLVIISLSVAPPNIKQTKQYNSENYNDYPTLTLQCTLPHTATIVLQMLYYSILLITSNVLAVFTIRFPANFNESKYVSFATFSLTFLWLVFIPSYIITANTATQGYVMSFMIQMSSIVTLLCLFGPRSFIMIFLPKMNVNKLQPTPNIKGFDKGIALKANIDSPANTVTKGTILDSQKE</sequence>
<dbReference type="InterPro" id="IPR050726">
    <property type="entry name" value="mGluR"/>
</dbReference>
<dbReference type="OrthoDB" id="425344at2759"/>
<keyword evidence="3 10" id="KW-0812">Transmembrane</keyword>
<gene>
    <name evidence="13" type="primary">100641630</name>
</gene>
<keyword evidence="5" id="KW-0297">G-protein coupled receptor</keyword>
<dbReference type="eggNOG" id="KOG1056">
    <property type="taxonomic scope" value="Eukaryota"/>
</dbReference>
<dbReference type="KEGG" id="aqu:100641630"/>
<feature type="signal peptide" evidence="11">
    <location>
        <begin position="1"/>
        <end position="19"/>
    </location>
</feature>
<evidence type="ECO:0000256" key="11">
    <source>
        <dbReference type="SAM" id="SignalP"/>
    </source>
</evidence>
<dbReference type="InterPro" id="IPR000337">
    <property type="entry name" value="GPCR_3"/>
</dbReference>
<keyword evidence="9" id="KW-0807">Transducer</keyword>
<keyword evidence="14" id="KW-1185">Reference proteome</keyword>
<reference evidence="13" key="2">
    <citation type="submission" date="2017-05" db="UniProtKB">
        <authorList>
            <consortium name="EnsemblMetazoa"/>
        </authorList>
    </citation>
    <scope>IDENTIFICATION</scope>
</reference>
<dbReference type="AlphaFoldDB" id="A0A1X7V219"/>
<dbReference type="PRINTS" id="PR00248">
    <property type="entry name" value="GPCRMGR"/>
</dbReference>
<feature type="transmembrane region" description="Helical" evidence="10">
    <location>
        <begin position="644"/>
        <end position="663"/>
    </location>
</feature>
<keyword evidence="4 10" id="KW-1133">Transmembrane helix</keyword>
<comment type="subcellular location">
    <subcellularLocation>
        <location evidence="1">Cell membrane</location>
        <topology evidence="1">Multi-pass membrane protein</topology>
    </subcellularLocation>
</comment>
<dbReference type="Pfam" id="PF00003">
    <property type="entry name" value="7tm_3"/>
    <property type="match status" value="1"/>
</dbReference>
<evidence type="ECO:0000256" key="8">
    <source>
        <dbReference type="ARBA" id="ARBA00023180"/>
    </source>
</evidence>
<dbReference type="PANTHER" id="PTHR24060">
    <property type="entry name" value="METABOTROPIC GLUTAMATE RECEPTOR"/>
    <property type="match status" value="1"/>
</dbReference>
<dbReference type="InParanoid" id="A0A1X7V219"/>
<dbReference type="EnsemblMetazoa" id="XM_003385859.3">
    <property type="protein sequence ID" value="XP_003385907.3"/>
    <property type="gene ID" value="LOC100641630"/>
</dbReference>
<keyword evidence="6 10" id="KW-0472">Membrane</keyword>
<feature type="transmembrane region" description="Helical" evidence="10">
    <location>
        <begin position="775"/>
        <end position="793"/>
    </location>
</feature>
<dbReference type="GO" id="GO:0004930">
    <property type="term" value="F:G protein-coupled receptor activity"/>
    <property type="evidence" value="ECO:0007669"/>
    <property type="project" value="UniProtKB-KW"/>
</dbReference>
<feature type="domain" description="G-protein coupled receptors family 3 profile" evidence="12">
    <location>
        <begin position="605"/>
        <end position="875"/>
    </location>
</feature>
<evidence type="ECO:0000259" key="12">
    <source>
        <dbReference type="PROSITE" id="PS50259"/>
    </source>
</evidence>
<dbReference type="OMA" id="PKDETQC"/>
<evidence type="ECO:0000313" key="13">
    <source>
        <dbReference type="EnsemblMetazoa" id="Aqu2.1.34300_001"/>
    </source>
</evidence>
<dbReference type="PROSITE" id="PS50259">
    <property type="entry name" value="G_PROTEIN_RECEP_F3_4"/>
    <property type="match status" value="1"/>
</dbReference>
<feature type="transmembrane region" description="Helical" evidence="10">
    <location>
        <begin position="805"/>
        <end position="826"/>
    </location>
</feature>